<accession>A0A0V1I1D0</accession>
<keyword evidence="3" id="KW-1185">Reference proteome</keyword>
<evidence type="ECO:0000313" key="3">
    <source>
        <dbReference type="Proteomes" id="UP000055024"/>
    </source>
</evidence>
<feature type="region of interest" description="Disordered" evidence="1">
    <location>
        <begin position="1"/>
        <end position="59"/>
    </location>
</feature>
<feature type="compositionally biased region" description="Polar residues" evidence="1">
    <location>
        <begin position="40"/>
        <end position="49"/>
    </location>
</feature>
<gene>
    <name evidence="2" type="ORF">T11_4164</name>
</gene>
<comment type="caution">
    <text evidence="2">The sequence shown here is derived from an EMBL/GenBank/DDBJ whole genome shotgun (WGS) entry which is preliminary data.</text>
</comment>
<proteinExistence type="predicted"/>
<evidence type="ECO:0000313" key="2">
    <source>
        <dbReference type="EMBL" id="KRZ16212.1"/>
    </source>
</evidence>
<name>A0A0V1I1D0_9BILA</name>
<dbReference type="Proteomes" id="UP000055024">
    <property type="component" value="Unassembled WGS sequence"/>
</dbReference>
<evidence type="ECO:0000256" key="1">
    <source>
        <dbReference type="SAM" id="MobiDB-lite"/>
    </source>
</evidence>
<dbReference type="OrthoDB" id="5933532at2759"/>
<organism evidence="2 3">
    <name type="scientific">Trichinella zimbabwensis</name>
    <dbReference type="NCBI Taxonomy" id="268475"/>
    <lineage>
        <taxon>Eukaryota</taxon>
        <taxon>Metazoa</taxon>
        <taxon>Ecdysozoa</taxon>
        <taxon>Nematoda</taxon>
        <taxon>Enoplea</taxon>
        <taxon>Dorylaimia</taxon>
        <taxon>Trichinellida</taxon>
        <taxon>Trichinellidae</taxon>
        <taxon>Trichinella</taxon>
    </lineage>
</organism>
<dbReference type="AlphaFoldDB" id="A0A0V1I1D0"/>
<sequence>MDPNPSHPPKVDTDSDESIVQSPQPSAKTSPEELTRPYGSRQQNSSQQRLMKFSRLKNQ</sequence>
<feature type="compositionally biased region" description="Polar residues" evidence="1">
    <location>
        <begin position="18"/>
        <end position="29"/>
    </location>
</feature>
<reference evidence="2 3" key="1">
    <citation type="submission" date="2015-01" db="EMBL/GenBank/DDBJ databases">
        <title>Evolution of Trichinella species and genotypes.</title>
        <authorList>
            <person name="Korhonen P.K."/>
            <person name="Edoardo P."/>
            <person name="Giuseppe L.R."/>
            <person name="Gasser R.B."/>
        </authorList>
    </citation>
    <scope>NUCLEOTIDE SEQUENCE [LARGE SCALE GENOMIC DNA]</scope>
    <source>
        <strain evidence="2">ISS1029</strain>
    </source>
</reference>
<dbReference type="EMBL" id="JYDP01000013">
    <property type="protein sequence ID" value="KRZ16212.1"/>
    <property type="molecule type" value="Genomic_DNA"/>
</dbReference>
<protein>
    <submittedName>
        <fullName evidence="2">Uncharacterized protein</fullName>
    </submittedName>
</protein>